<evidence type="ECO:0000256" key="3">
    <source>
        <dbReference type="ARBA" id="ARBA00011973"/>
    </source>
</evidence>
<organism evidence="6">
    <name type="scientific">marine metagenome</name>
    <dbReference type="NCBI Taxonomy" id="408172"/>
    <lineage>
        <taxon>unclassified sequences</taxon>
        <taxon>metagenomes</taxon>
        <taxon>ecological metagenomes</taxon>
    </lineage>
</organism>
<feature type="region of interest" description="Disordered" evidence="4">
    <location>
        <begin position="1"/>
        <end position="28"/>
    </location>
</feature>
<dbReference type="EC" id="4.2.1.40" evidence="3"/>
<dbReference type="PANTHER" id="PTHR48080:SF4">
    <property type="entry name" value="GLUCARATE DEHYDRATASE"/>
    <property type="match status" value="1"/>
</dbReference>
<feature type="compositionally biased region" description="Basic and acidic residues" evidence="4">
    <location>
        <begin position="17"/>
        <end position="28"/>
    </location>
</feature>
<dbReference type="EMBL" id="UINC01090798">
    <property type="protein sequence ID" value="SVC43057.1"/>
    <property type="molecule type" value="Genomic_DNA"/>
</dbReference>
<dbReference type="Pfam" id="PF13378">
    <property type="entry name" value="MR_MLE_C"/>
    <property type="match status" value="1"/>
</dbReference>
<comment type="catalytic activity">
    <reaction evidence="1">
        <text>D-glucarate = 5-dehydro-4-deoxy-D-glucarate + H2O</text>
        <dbReference type="Rhea" id="RHEA:14573"/>
        <dbReference type="ChEBI" id="CHEBI:15377"/>
        <dbReference type="ChEBI" id="CHEBI:30612"/>
        <dbReference type="ChEBI" id="CHEBI:42819"/>
        <dbReference type="EC" id="4.2.1.40"/>
    </reaction>
</comment>
<dbReference type="Gene3D" id="3.30.390.10">
    <property type="entry name" value="Enolase-like, N-terminal domain"/>
    <property type="match status" value="1"/>
</dbReference>
<evidence type="ECO:0000259" key="5">
    <source>
        <dbReference type="SMART" id="SM00922"/>
    </source>
</evidence>
<feature type="non-terminal residue" evidence="6">
    <location>
        <position position="1"/>
    </location>
</feature>
<name>A0A382M5S4_9ZZZZ</name>
<feature type="domain" description="Mandelate racemase/muconate lactonizing enzyme C-terminal" evidence="5">
    <location>
        <begin position="118"/>
        <end position="215"/>
    </location>
</feature>
<dbReference type="SUPFAM" id="SSF54826">
    <property type="entry name" value="Enolase N-terminal domain-like"/>
    <property type="match status" value="1"/>
</dbReference>
<protein>
    <recommendedName>
        <fullName evidence="3">glucarate dehydratase</fullName>
        <ecNumber evidence="3">4.2.1.40</ecNumber>
    </recommendedName>
</protein>
<proteinExistence type="predicted"/>
<dbReference type="InterPro" id="IPR036849">
    <property type="entry name" value="Enolase-like_C_sf"/>
</dbReference>
<dbReference type="InterPro" id="IPR034593">
    <property type="entry name" value="DgoD-like"/>
</dbReference>
<dbReference type="SMART" id="SM00922">
    <property type="entry name" value="MR_MLE"/>
    <property type="match status" value="1"/>
</dbReference>
<evidence type="ECO:0000256" key="2">
    <source>
        <dbReference type="ARBA" id="ARBA00005183"/>
    </source>
</evidence>
<dbReference type="PANTHER" id="PTHR48080">
    <property type="entry name" value="D-GALACTONATE DEHYDRATASE-RELATED"/>
    <property type="match status" value="1"/>
</dbReference>
<accession>A0A382M5S4</accession>
<comment type="pathway">
    <text evidence="2">Carbohydrate acid metabolism; D-glucarate degradation; 2,5-dioxopentanoate from D-glucarate: step 1/2.</text>
</comment>
<evidence type="ECO:0000256" key="1">
    <source>
        <dbReference type="ARBA" id="ARBA00001426"/>
    </source>
</evidence>
<dbReference type="GO" id="GO:0008872">
    <property type="term" value="F:glucarate dehydratase activity"/>
    <property type="evidence" value="ECO:0007669"/>
    <property type="project" value="UniProtKB-EC"/>
</dbReference>
<evidence type="ECO:0000313" key="6">
    <source>
        <dbReference type="EMBL" id="SVC43057.1"/>
    </source>
</evidence>
<dbReference type="AlphaFoldDB" id="A0A382M5S4"/>
<dbReference type="SUPFAM" id="SSF51604">
    <property type="entry name" value="Enolase C-terminal domain-like"/>
    <property type="match status" value="1"/>
</dbReference>
<gene>
    <name evidence="6" type="ORF">METZ01_LOCUS295911</name>
</gene>
<dbReference type="InterPro" id="IPR029065">
    <property type="entry name" value="Enolase_C-like"/>
</dbReference>
<reference evidence="6" key="1">
    <citation type="submission" date="2018-05" db="EMBL/GenBank/DDBJ databases">
        <authorList>
            <person name="Lanie J.A."/>
            <person name="Ng W.-L."/>
            <person name="Kazmierczak K.M."/>
            <person name="Andrzejewski T.M."/>
            <person name="Davidsen T.M."/>
            <person name="Wayne K.J."/>
            <person name="Tettelin H."/>
            <person name="Glass J.I."/>
            <person name="Rusch D."/>
            <person name="Podicherti R."/>
            <person name="Tsui H.-C.T."/>
            <person name="Winkler M.E."/>
        </authorList>
    </citation>
    <scope>NUCLEOTIDE SEQUENCE</scope>
</reference>
<dbReference type="Gene3D" id="3.20.20.120">
    <property type="entry name" value="Enolase-like C-terminal domain"/>
    <property type="match status" value="1"/>
</dbReference>
<sequence length="335" mass="37006">KGWSLGNRATDEEFEADSEKFHQEWRDSKPPTVKTSIYLVHTDDGLTGLGEGAALTDDELAAYNGHSPFEYIADDSVGPLQIAFYDLMGKALELPLARVLGPARETAPLAWWSHCFPPEVLRDEAERALASGFHVHKFKRRAHTDVLEQVAAIAEVTPDDYEITVDANETFGTLERALDLGGKLKVHPQLHCLESPIKQADIDGYRTIRWQLDLPLAHHMGSPEPIDALHSEVYDYFILGTRIAGLQRNAHICGARDKPFWMQLGGDGTDISTFFMLHLAAAIPNATKGHVSMQHLQGGLLLNEPIVEQDGEVKIPTTPGLGGTLNMDVVEKYRA</sequence>
<dbReference type="InterPro" id="IPR029017">
    <property type="entry name" value="Enolase-like_N"/>
</dbReference>
<dbReference type="InterPro" id="IPR013342">
    <property type="entry name" value="Mandelate_racemase_C"/>
</dbReference>
<evidence type="ECO:0000256" key="4">
    <source>
        <dbReference type="SAM" id="MobiDB-lite"/>
    </source>
</evidence>